<protein>
    <submittedName>
        <fullName evidence="2">LEA type 2 family protein</fullName>
    </submittedName>
</protein>
<keyword evidence="3" id="KW-1185">Reference proteome</keyword>
<dbReference type="KEGG" id="fgg:FSB75_16845"/>
<gene>
    <name evidence="2" type="ORF">FSB75_16845</name>
</gene>
<dbReference type="SUPFAM" id="SSF117070">
    <property type="entry name" value="LEA14-like"/>
    <property type="match status" value="1"/>
</dbReference>
<reference evidence="2 3" key="1">
    <citation type="journal article" date="2015" name="Int. J. Syst. Evol. Microbiol.">
        <title>Flavisolibacter ginsenosidimutans sp. nov., with ginsenoside-converting activity isolated from soil used for cultivating ginseng.</title>
        <authorList>
            <person name="Zhao Y."/>
            <person name="Liu Q."/>
            <person name="Kang M.S."/>
            <person name="Jin F."/>
            <person name="Yu H."/>
            <person name="Im W.T."/>
        </authorList>
    </citation>
    <scope>NUCLEOTIDE SEQUENCE [LARGE SCALE GENOMIC DNA]</scope>
    <source>
        <strain evidence="2 3">Gsoil 636</strain>
    </source>
</reference>
<feature type="domain" description="Late embryogenesis abundant protein LEA-2 subgroup" evidence="1">
    <location>
        <begin position="49"/>
        <end position="141"/>
    </location>
</feature>
<dbReference type="RefSeq" id="WP_146789882.1">
    <property type="nucleotide sequence ID" value="NZ_BAABIO010000003.1"/>
</dbReference>
<accession>A0A5B8UM06</accession>
<dbReference type="EMBL" id="CP042433">
    <property type="protein sequence ID" value="QEC57496.1"/>
    <property type="molecule type" value="Genomic_DNA"/>
</dbReference>
<organism evidence="2 3">
    <name type="scientific">Flavisolibacter ginsenosidimutans</name>
    <dbReference type="NCBI Taxonomy" id="661481"/>
    <lineage>
        <taxon>Bacteria</taxon>
        <taxon>Pseudomonadati</taxon>
        <taxon>Bacteroidota</taxon>
        <taxon>Chitinophagia</taxon>
        <taxon>Chitinophagales</taxon>
        <taxon>Chitinophagaceae</taxon>
        <taxon>Flavisolibacter</taxon>
    </lineage>
</organism>
<evidence type="ECO:0000313" key="3">
    <source>
        <dbReference type="Proteomes" id="UP000321204"/>
    </source>
</evidence>
<dbReference type="AlphaFoldDB" id="A0A5B8UM06"/>
<evidence type="ECO:0000259" key="1">
    <source>
        <dbReference type="Pfam" id="PF03168"/>
    </source>
</evidence>
<sequence>MKQLKFLTGIVLIVALVSCGKPQPPQYAGYQNFRVEKADLSNSVLASDIKLYNPNAYNLNLKSASLDVYFNDKFLGHSSLDSLIVLPAKDTAVFPLRMTASPKEILRNSAKLLFNPDVKIRITGSAKAGRGGFYINVPINYEGVQRINLRELITSYNNETKGK</sequence>
<name>A0A5B8UM06_9BACT</name>
<dbReference type="Pfam" id="PF03168">
    <property type="entry name" value="LEA_2"/>
    <property type="match status" value="1"/>
</dbReference>
<dbReference type="PROSITE" id="PS51257">
    <property type="entry name" value="PROKAR_LIPOPROTEIN"/>
    <property type="match status" value="1"/>
</dbReference>
<proteinExistence type="predicted"/>
<dbReference type="Proteomes" id="UP000321204">
    <property type="component" value="Chromosome"/>
</dbReference>
<dbReference type="InterPro" id="IPR004864">
    <property type="entry name" value="LEA_2"/>
</dbReference>
<dbReference type="OrthoDB" id="766446at2"/>
<evidence type="ECO:0000313" key="2">
    <source>
        <dbReference type="EMBL" id="QEC57496.1"/>
    </source>
</evidence>
<dbReference type="Gene3D" id="2.60.40.1820">
    <property type="match status" value="1"/>
</dbReference>